<organism evidence="1 2">
    <name type="scientific">Desulfatitalea alkaliphila</name>
    <dbReference type="NCBI Taxonomy" id="2929485"/>
    <lineage>
        <taxon>Bacteria</taxon>
        <taxon>Pseudomonadati</taxon>
        <taxon>Thermodesulfobacteriota</taxon>
        <taxon>Desulfobacteria</taxon>
        <taxon>Desulfobacterales</taxon>
        <taxon>Desulfosarcinaceae</taxon>
        <taxon>Desulfatitalea</taxon>
    </lineage>
</organism>
<dbReference type="Proteomes" id="UP001165427">
    <property type="component" value="Unassembled WGS sequence"/>
</dbReference>
<evidence type="ECO:0008006" key="3">
    <source>
        <dbReference type="Google" id="ProtNLM"/>
    </source>
</evidence>
<comment type="caution">
    <text evidence="1">The sequence shown here is derived from an EMBL/GenBank/DDBJ whole genome shotgun (WGS) entry which is preliminary data.</text>
</comment>
<reference evidence="1" key="1">
    <citation type="submission" date="2022-04" db="EMBL/GenBank/DDBJ databases">
        <title>Desulfatitalea alkaliphila sp. nov., a novel anaerobic sulfate-reducing bacterium isolated from terrestrial mud volcano, Taman Peninsula, Russia.</title>
        <authorList>
            <person name="Khomyakova M.A."/>
            <person name="Merkel A.Y."/>
            <person name="Slobodkin A.I."/>
        </authorList>
    </citation>
    <scope>NUCLEOTIDE SEQUENCE</scope>
    <source>
        <strain evidence="1">M08but</strain>
    </source>
</reference>
<evidence type="ECO:0000313" key="1">
    <source>
        <dbReference type="EMBL" id="MCJ8498982.1"/>
    </source>
</evidence>
<sequence>MLAADHVVREVRLLEFFIRHLWPFYRLFVRNLLTPRCRRCILPESYTPLVGGICFYCRETNSTPPAAVKRDKAEMARAFDALIQQRIAQQDPAYHIMLLFSGGKDSCYMLHRLRQTYPALRILAVTVDNTFMSPVAMENVRELIRRFDVDHLMLRPRAATMEKMFRYAITHLNAKGCAGTVDQFDGDFFSDLARNLAARMEIPYIFWGLSPTQLEQILGLDDFLTDPADEARPREAVAGIRLRDVFDEEEMHYWWNGPAWPSDRRPQMVFPFQVWDLPETFIKKEVGRLGLMPRGDESPLMTNHQLIPLMGIVDMVQLGYSSFEPEFAAMVRRGQADRTYWLHLFETMEYAARSGRFLGKSIDEILDRLSLQRADLGLKGGR</sequence>
<accession>A0AA41QYY9</accession>
<dbReference type="AlphaFoldDB" id="A0AA41QYY9"/>
<dbReference type="RefSeq" id="WP_246901988.1">
    <property type="nucleotide sequence ID" value="NZ_JALJRB010000001.1"/>
</dbReference>
<dbReference type="SUPFAM" id="SSF52402">
    <property type="entry name" value="Adenine nucleotide alpha hydrolases-like"/>
    <property type="match status" value="1"/>
</dbReference>
<dbReference type="InterPro" id="IPR014729">
    <property type="entry name" value="Rossmann-like_a/b/a_fold"/>
</dbReference>
<proteinExistence type="predicted"/>
<protein>
    <recommendedName>
        <fullName evidence="3">N-acetyl sugar amidotransferase</fullName>
    </recommendedName>
</protein>
<name>A0AA41QYY9_9BACT</name>
<dbReference type="Gene3D" id="3.40.50.620">
    <property type="entry name" value="HUPs"/>
    <property type="match status" value="1"/>
</dbReference>
<evidence type="ECO:0000313" key="2">
    <source>
        <dbReference type="Proteomes" id="UP001165427"/>
    </source>
</evidence>
<gene>
    <name evidence="1" type="ORF">MRX98_00235</name>
</gene>
<dbReference type="EMBL" id="JALJRB010000001">
    <property type="protein sequence ID" value="MCJ8498982.1"/>
    <property type="molecule type" value="Genomic_DNA"/>
</dbReference>
<keyword evidence="2" id="KW-1185">Reference proteome</keyword>